<feature type="binding site" evidence="12">
    <location>
        <position position="209"/>
    </location>
    <ligand>
        <name>[4Fe-4S] cluster</name>
        <dbReference type="ChEBI" id="CHEBI:49883"/>
    </ligand>
</feature>
<dbReference type="EC" id="4.2.99.18" evidence="12"/>
<dbReference type="InterPro" id="IPR004036">
    <property type="entry name" value="Endonuclease-III-like_CS2"/>
</dbReference>
<evidence type="ECO:0000313" key="15">
    <source>
        <dbReference type="EMBL" id="VIP05720.1"/>
    </source>
</evidence>
<accession>A0A6C2YVR9</accession>
<dbReference type="InterPro" id="IPR005759">
    <property type="entry name" value="Nth"/>
</dbReference>
<feature type="binding site" evidence="12">
    <location>
        <position position="200"/>
    </location>
    <ligand>
        <name>[4Fe-4S] cluster</name>
        <dbReference type="ChEBI" id="CHEBI:49883"/>
    </ligand>
</feature>
<dbReference type="PANTHER" id="PTHR10359:SF18">
    <property type="entry name" value="ENDONUCLEASE III"/>
    <property type="match status" value="1"/>
</dbReference>
<evidence type="ECO:0000256" key="4">
    <source>
        <dbReference type="ARBA" id="ARBA00022763"/>
    </source>
</evidence>
<dbReference type="GO" id="GO:0140078">
    <property type="term" value="F:class I DNA-(apurinic or apyrimidinic site) endonuclease activity"/>
    <property type="evidence" value="ECO:0007669"/>
    <property type="project" value="UniProtKB-EC"/>
</dbReference>
<evidence type="ECO:0000256" key="2">
    <source>
        <dbReference type="ARBA" id="ARBA00022485"/>
    </source>
</evidence>
<dbReference type="GO" id="GO:0006285">
    <property type="term" value="P:base-excision repair, AP site formation"/>
    <property type="evidence" value="ECO:0007669"/>
    <property type="project" value="TreeGrafter"/>
</dbReference>
<evidence type="ECO:0000259" key="14">
    <source>
        <dbReference type="SMART" id="SM00478"/>
    </source>
</evidence>
<dbReference type="GO" id="GO:0051539">
    <property type="term" value="F:4 iron, 4 sulfur cluster binding"/>
    <property type="evidence" value="ECO:0007669"/>
    <property type="project" value="UniProtKB-UniRule"/>
</dbReference>
<evidence type="ECO:0000256" key="7">
    <source>
        <dbReference type="ARBA" id="ARBA00023014"/>
    </source>
</evidence>
<dbReference type="InterPro" id="IPR003651">
    <property type="entry name" value="Endonuclease3_FeS-loop_motif"/>
</dbReference>
<keyword evidence="2 12" id="KW-0004">4Fe-4S</keyword>
<comment type="function">
    <text evidence="12">DNA repair enzyme that has both DNA N-glycosylase activity and AP-lyase activity. The DNA N-glycosylase activity releases various damaged pyrimidines from DNA by cleaving the N-glycosidic bond, leaving an AP (apurinic/apyrimidinic) site. The AP-lyase activity cleaves the phosphodiester bond 3' to the AP site by a beta-elimination, leaving a 3'-terminal unsaturated sugar and a product with a terminal 5'-phosphate.</text>
</comment>
<sequence length="251" mass="27641">MVAEQSRRGIGIRRLMATLETLYPDAECGLNFETPLQLLIATILSAQCTDKRVNQVTPALFARFPTVRDFAEAEIAEIERLIASTGFYHNKAKNIQTCCNQILQRHQGEVPSTLEELVQLAGVGRKTANVVLGDAFATPGITVDTHLGRLSRRMGLTVHEDPVKVEHDLMEKIPRKHWTTFSHRMILHGRQICHSRKPTCDQCALASSCPKVGVVAPKSAKKPNRAISKSRSSSPAESSPPHSLTQDSEAS</sequence>
<feature type="domain" description="HhH-GPD" evidence="14">
    <location>
        <begin position="44"/>
        <end position="191"/>
    </location>
</feature>
<evidence type="ECO:0000256" key="13">
    <source>
        <dbReference type="SAM" id="MobiDB-lite"/>
    </source>
</evidence>
<evidence type="ECO:0000313" key="16">
    <source>
        <dbReference type="Proteomes" id="UP000464378"/>
    </source>
</evidence>
<evidence type="ECO:0000256" key="8">
    <source>
        <dbReference type="ARBA" id="ARBA00023125"/>
    </source>
</evidence>
<dbReference type="SUPFAM" id="SSF48150">
    <property type="entry name" value="DNA-glycosylase"/>
    <property type="match status" value="1"/>
</dbReference>
<evidence type="ECO:0000256" key="10">
    <source>
        <dbReference type="ARBA" id="ARBA00023239"/>
    </source>
</evidence>
<dbReference type="FunFam" id="1.10.340.30:FF:000001">
    <property type="entry name" value="Endonuclease III"/>
    <property type="match status" value="1"/>
</dbReference>
<proteinExistence type="inferred from homology"/>
<evidence type="ECO:0000256" key="11">
    <source>
        <dbReference type="ARBA" id="ARBA00023295"/>
    </source>
</evidence>
<gene>
    <name evidence="12" type="primary">nth</name>
    <name evidence="15" type="ORF">GMBLW1_34730</name>
</gene>
<dbReference type="Pfam" id="PF00633">
    <property type="entry name" value="HHH"/>
    <property type="match status" value="1"/>
</dbReference>
<keyword evidence="6 12" id="KW-0408">Iron</keyword>
<name>A0A6C2YVR9_9BACT</name>
<dbReference type="AlphaFoldDB" id="A0A6C2YVR9"/>
<reference evidence="15" key="1">
    <citation type="submission" date="2019-04" db="EMBL/GenBank/DDBJ databases">
        <authorList>
            <consortium name="Science for Life Laboratories"/>
        </authorList>
    </citation>
    <scope>NUCLEOTIDE SEQUENCE</scope>
    <source>
        <strain evidence="15">MBLW1</strain>
    </source>
</reference>
<dbReference type="InterPro" id="IPR011257">
    <property type="entry name" value="DNA_glycosylase"/>
</dbReference>
<keyword evidence="4 12" id="KW-0227">DNA damage</keyword>
<evidence type="ECO:0000256" key="5">
    <source>
        <dbReference type="ARBA" id="ARBA00022801"/>
    </source>
</evidence>
<evidence type="ECO:0000256" key="12">
    <source>
        <dbReference type="HAMAP-Rule" id="MF_00942"/>
    </source>
</evidence>
<keyword evidence="3 12" id="KW-0479">Metal-binding</keyword>
<keyword evidence="16" id="KW-1185">Reference proteome</keyword>
<dbReference type="Gene3D" id="1.10.340.30">
    <property type="entry name" value="Hypothetical protein, domain 2"/>
    <property type="match status" value="1"/>
</dbReference>
<keyword evidence="15" id="KW-0255">Endonuclease</keyword>
<evidence type="ECO:0000256" key="1">
    <source>
        <dbReference type="ARBA" id="ARBA00008343"/>
    </source>
</evidence>
<dbReference type="RefSeq" id="WP_162660899.1">
    <property type="nucleotide sequence ID" value="NZ_LR593887.1"/>
</dbReference>
<dbReference type="FunCoup" id="A0A6C2YVR9">
    <property type="interactions" value="366"/>
</dbReference>
<dbReference type="InterPro" id="IPR023170">
    <property type="entry name" value="HhH_base_excis_C"/>
</dbReference>
<dbReference type="SMART" id="SM00478">
    <property type="entry name" value="ENDO3c"/>
    <property type="match status" value="1"/>
</dbReference>
<dbReference type="PROSITE" id="PS01155">
    <property type="entry name" value="ENDONUCLEASE_III_2"/>
    <property type="match status" value="1"/>
</dbReference>
<dbReference type="InterPro" id="IPR000445">
    <property type="entry name" value="HhH_motif"/>
</dbReference>
<protein>
    <recommendedName>
        <fullName evidence="12">Endonuclease III</fullName>
        <ecNumber evidence="12">4.2.99.18</ecNumber>
    </recommendedName>
    <alternativeName>
        <fullName evidence="12">DNA-(apurinic or apyrimidinic site) lyase</fullName>
    </alternativeName>
</protein>
<dbReference type="PANTHER" id="PTHR10359">
    <property type="entry name" value="A/G-SPECIFIC ADENINE GLYCOSYLASE/ENDONUCLEASE III"/>
    <property type="match status" value="1"/>
</dbReference>
<feature type="binding site" evidence="12">
    <location>
        <position position="193"/>
    </location>
    <ligand>
        <name>[4Fe-4S] cluster</name>
        <dbReference type="ChEBI" id="CHEBI:49883"/>
    </ligand>
</feature>
<dbReference type="Gene3D" id="1.10.1670.10">
    <property type="entry name" value="Helix-hairpin-Helix base-excision DNA repair enzymes (C-terminal)"/>
    <property type="match status" value="1"/>
</dbReference>
<keyword evidence="5 12" id="KW-0378">Hydrolase</keyword>
<feature type="region of interest" description="Disordered" evidence="13">
    <location>
        <begin position="216"/>
        <end position="251"/>
    </location>
</feature>
<dbReference type="FunFam" id="1.10.1670.10:FF:000001">
    <property type="entry name" value="Endonuclease III"/>
    <property type="match status" value="1"/>
</dbReference>
<dbReference type="Pfam" id="PF00730">
    <property type="entry name" value="HhH-GPD"/>
    <property type="match status" value="1"/>
</dbReference>
<dbReference type="CDD" id="cd00056">
    <property type="entry name" value="ENDO3c"/>
    <property type="match status" value="1"/>
</dbReference>
<dbReference type="GO" id="GO:0019104">
    <property type="term" value="F:DNA N-glycosylase activity"/>
    <property type="evidence" value="ECO:0007669"/>
    <property type="project" value="UniProtKB-UniRule"/>
</dbReference>
<keyword evidence="9 12" id="KW-0234">DNA repair</keyword>
<dbReference type="NCBIfam" id="TIGR01083">
    <property type="entry name" value="nth"/>
    <property type="match status" value="1"/>
</dbReference>
<dbReference type="InterPro" id="IPR003265">
    <property type="entry name" value="HhH-GPD_domain"/>
</dbReference>
<feature type="binding site" evidence="12">
    <location>
        <position position="203"/>
    </location>
    <ligand>
        <name>[4Fe-4S] cluster</name>
        <dbReference type="ChEBI" id="CHEBI:49883"/>
    </ligand>
</feature>
<dbReference type="GO" id="GO:0046872">
    <property type="term" value="F:metal ion binding"/>
    <property type="evidence" value="ECO:0007669"/>
    <property type="project" value="UniProtKB-KW"/>
</dbReference>
<keyword evidence="7 12" id="KW-0411">Iron-sulfur</keyword>
<dbReference type="EMBL" id="LR593887">
    <property type="protein sequence ID" value="VTS08796.1"/>
    <property type="molecule type" value="Genomic_DNA"/>
</dbReference>
<dbReference type="EMBL" id="LR586016">
    <property type="protein sequence ID" value="VIP05720.1"/>
    <property type="molecule type" value="Genomic_DNA"/>
</dbReference>
<organism evidence="15">
    <name type="scientific">Tuwongella immobilis</name>
    <dbReference type="NCBI Taxonomy" id="692036"/>
    <lineage>
        <taxon>Bacteria</taxon>
        <taxon>Pseudomonadati</taxon>
        <taxon>Planctomycetota</taxon>
        <taxon>Planctomycetia</taxon>
        <taxon>Gemmatales</taxon>
        <taxon>Gemmataceae</taxon>
        <taxon>Tuwongella</taxon>
    </lineage>
</organism>
<keyword evidence="10 12" id="KW-0456">Lyase</keyword>
<dbReference type="GO" id="GO:0003677">
    <property type="term" value="F:DNA binding"/>
    <property type="evidence" value="ECO:0007669"/>
    <property type="project" value="UniProtKB-UniRule"/>
</dbReference>
<comment type="catalytic activity">
    <reaction evidence="12">
        <text>2'-deoxyribonucleotide-(2'-deoxyribose 5'-phosphate)-2'-deoxyribonucleotide-DNA = a 3'-end 2'-deoxyribonucleotide-(2,3-dehydro-2,3-deoxyribose 5'-phosphate)-DNA + a 5'-end 5'-phospho-2'-deoxyribonucleoside-DNA + H(+)</text>
        <dbReference type="Rhea" id="RHEA:66592"/>
        <dbReference type="Rhea" id="RHEA-COMP:13180"/>
        <dbReference type="Rhea" id="RHEA-COMP:16897"/>
        <dbReference type="Rhea" id="RHEA-COMP:17067"/>
        <dbReference type="ChEBI" id="CHEBI:15378"/>
        <dbReference type="ChEBI" id="CHEBI:136412"/>
        <dbReference type="ChEBI" id="CHEBI:157695"/>
        <dbReference type="ChEBI" id="CHEBI:167181"/>
        <dbReference type="EC" id="4.2.99.18"/>
    </reaction>
</comment>
<dbReference type="InParanoid" id="A0A6C2YVR9"/>
<feature type="compositionally biased region" description="Low complexity" evidence="13">
    <location>
        <begin position="229"/>
        <end position="243"/>
    </location>
</feature>
<evidence type="ECO:0000256" key="9">
    <source>
        <dbReference type="ARBA" id="ARBA00023204"/>
    </source>
</evidence>
<comment type="similarity">
    <text evidence="1 12">Belongs to the Nth/MutY family.</text>
</comment>
<evidence type="ECO:0000256" key="6">
    <source>
        <dbReference type="ARBA" id="ARBA00023004"/>
    </source>
</evidence>
<comment type="cofactor">
    <cofactor evidence="12">
        <name>[4Fe-4S] cluster</name>
        <dbReference type="ChEBI" id="CHEBI:49883"/>
    </cofactor>
    <text evidence="12">Binds 1 [4Fe-4S] cluster.</text>
</comment>
<dbReference type="Proteomes" id="UP000464378">
    <property type="component" value="Chromosome"/>
</dbReference>
<keyword evidence="11 12" id="KW-0326">Glycosidase</keyword>
<keyword evidence="15" id="KW-0540">Nuclease</keyword>
<dbReference type="SMART" id="SM00525">
    <property type="entry name" value="FES"/>
    <property type="match status" value="1"/>
</dbReference>
<keyword evidence="8 12" id="KW-0238">DNA-binding</keyword>
<dbReference type="KEGG" id="tim:GMBLW1_34730"/>
<dbReference type="HAMAP" id="MF_00942">
    <property type="entry name" value="Nth"/>
    <property type="match status" value="1"/>
</dbReference>
<evidence type="ECO:0000256" key="3">
    <source>
        <dbReference type="ARBA" id="ARBA00022723"/>
    </source>
</evidence>